<protein>
    <submittedName>
        <fullName evidence="1">Uncharacterized protein</fullName>
    </submittedName>
</protein>
<dbReference type="EMBL" id="CM042883">
    <property type="protein sequence ID" value="KAI4376863.1"/>
    <property type="molecule type" value="Genomic_DNA"/>
</dbReference>
<reference evidence="2" key="1">
    <citation type="journal article" date="2023" name="Front. Plant Sci.">
        <title>Chromosomal-level genome assembly of Melastoma candidum provides insights into trichome evolution.</title>
        <authorList>
            <person name="Zhong Y."/>
            <person name="Wu W."/>
            <person name="Sun C."/>
            <person name="Zou P."/>
            <person name="Liu Y."/>
            <person name="Dai S."/>
            <person name="Zhou R."/>
        </authorList>
    </citation>
    <scope>NUCLEOTIDE SEQUENCE [LARGE SCALE GENOMIC DNA]</scope>
</reference>
<keyword evidence="2" id="KW-1185">Reference proteome</keyword>
<gene>
    <name evidence="1" type="ORF">MLD38_014573</name>
</gene>
<sequence length="495" mass="53635">MKMKMPPSEVGSTTTTSSSSSFGSFLRRHLLCGSSWKPPPRRRRSHPAPTSCESPPPPPVSFPPHKADKLLDLLHLADIHERQEIEDETRRKVDSLDTLKEVVSRLQCRLDGANEDYRDAGRRKKEGAVRVRLLSKGDGEARSMLAMLGAIPPLVGMIDCDDDEAKINALYALLNLGIANDENKAAIVKAGAVHKMLKLIESSSSDANVTTNPLISEAIVANFLGLSASDSNKPIIGSSGAIPFLVNTLMDLDRKSSPQAKEDSLRALYNLSIFHPNIGLMIETDLIPFLIASLGDMDDSDRSLSILSNIVYTGEGRKAISAVPNAFTVLVDVLSWTDFPACQEKASYILMVMAHKAYGDRQGMIDAGIVSALLELTLLGSALAQKRASRVLECLRVDKGKQISESYGEGSFAAVSAPIYSSTSTSAIGQGDAKECLEGEDMMSEEKKAVKQLVQQSLQNNIKRIVKRANLPQDFVPSDHLKSLTASSTSKSLPF</sequence>
<accession>A0ACB9RHG2</accession>
<dbReference type="Proteomes" id="UP001057402">
    <property type="component" value="Chromosome 4"/>
</dbReference>
<organism evidence="1 2">
    <name type="scientific">Melastoma candidum</name>
    <dbReference type="NCBI Taxonomy" id="119954"/>
    <lineage>
        <taxon>Eukaryota</taxon>
        <taxon>Viridiplantae</taxon>
        <taxon>Streptophyta</taxon>
        <taxon>Embryophyta</taxon>
        <taxon>Tracheophyta</taxon>
        <taxon>Spermatophyta</taxon>
        <taxon>Magnoliopsida</taxon>
        <taxon>eudicotyledons</taxon>
        <taxon>Gunneridae</taxon>
        <taxon>Pentapetalae</taxon>
        <taxon>rosids</taxon>
        <taxon>malvids</taxon>
        <taxon>Myrtales</taxon>
        <taxon>Melastomataceae</taxon>
        <taxon>Melastomatoideae</taxon>
        <taxon>Melastomateae</taxon>
        <taxon>Melastoma</taxon>
    </lineage>
</organism>
<name>A0ACB9RHG2_9MYRT</name>
<proteinExistence type="predicted"/>
<comment type="caution">
    <text evidence="1">The sequence shown here is derived from an EMBL/GenBank/DDBJ whole genome shotgun (WGS) entry which is preliminary data.</text>
</comment>
<evidence type="ECO:0000313" key="1">
    <source>
        <dbReference type="EMBL" id="KAI4376863.1"/>
    </source>
</evidence>
<evidence type="ECO:0000313" key="2">
    <source>
        <dbReference type="Proteomes" id="UP001057402"/>
    </source>
</evidence>